<evidence type="ECO:0000313" key="2">
    <source>
        <dbReference type="Proteomes" id="UP000228758"/>
    </source>
</evidence>
<protein>
    <submittedName>
        <fullName evidence="1">Uncharacterized protein</fullName>
    </submittedName>
</protein>
<name>A0A2M9CFN2_9MICO</name>
<comment type="caution">
    <text evidence="1">The sequence shown here is derived from an EMBL/GenBank/DDBJ whole genome shotgun (WGS) entry which is preliminary data.</text>
</comment>
<evidence type="ECO:0000313" key="1">
    <source>
        <dbReference type="EMBL" id="PJJ70723.1"/>
    </source>
</evidence>
<dbReference type="AlphaFoldDB" id="A0A2M9CFN2"/>
<accession>A0A2M9CFN2</accession>
<dbReference type="Proteomes" id="UP000228758">
    <property type="component" value="Unassembled WGS sequence"/>
</dbReference>
<dbReference type="EMBL" id="PGFF01000001">
    <property type="protein sequence ID" value="PJJ70723.1"/>
    <property type="molecule type" value="Genomic_DNA"/>
</dbReference>
<dbReference type="RefSeq" id="WP_100363112.1">
    <property type="nucleotide sequence ID" value="NZ_PGFF01000001.1"/>
</dbReference>
<gene>
    <name evidence="1" type="ORF">CLV46_0248</name>
</gene>
<organism evidence="1 2">
    <name type="scientific">Diaminobutyricimonas aerilata</name>
    <dbReference type="NCBI Taxonomy" id="1162967"/>
    <lineage>
        <taxon>Bacteria</taxon>
        <taxon>Bacillati</taxon>
        <taxon>Actinomycetota</taxon>
        <taxon>Actinomycetes</taxon>
        <taxon>Micrococcales</taxon>
        <taxon>Microbacteriaceae</taxon>
        <taxon>Diaminobutyricimonas</taxon>
    </lineage>
</organism>
<proteinExistence type="predicted"/>
<dbReference type="OrthoDB" id="5113452at2"/>
<sequence length="126" mass="13144">MAVAGFLLLVTAGCAPLGGSGFRVLDRAATDDDALPAVFLEQEGTYLKAGTARFAGEHDGNRIWLSRGVDMDSICILVDYGDTDYDASACGGLGGGIAVKALSGQKYEIVPDEYRDQVVPNIAAVD</sequence>
<reference evidence="1 2" key="1">
    <citation type="submission" date="2017-11" db="EMBL/GenBank/DDBJ databases">
        <title>Genomic Encyclopedia of Archaeal and Bacterial Type Strains, Phase II (KMG-II): From Individual Species to Whole Genera.</title>
        <authorList>
            <person name="Goeker M."/>
        </authorList>
    </citation>
    <scope>NUCLEOTIDE SEQUENCE [LARGE SCALE GENOMIC DNA]</scope>
    <source>
        <strain evidence="1 2">DSM 27393</strain>
    </source>
</reference>
<keyword evidence="2" id="KW-1185">Reference proteome</keyword>